<feature type="transmembrane region" description="Helical" evidence="2">
    <location>
        <begin position="38"/>
        <end position="60"/>
    </location>
</feature>
<feature type="transmembrane region" description="Helical" evidence="2">
    <location>
        <begin position="80"/>
        <end position="99"/>
    </location>
</feature>
<keyword evidence="4" id="KW-1185">Reference proteome</keyword>
<evidence type="ECO:0000256" key="2">
    <source>
        <dbReference type="SAM" id="Phobius"/>
    </source>
</evidence>
<reference evidence="3 4" key="1">
    <citation type="journal article" date="2019" name="Sci. Rep.">
        <title>A multi-omics analysis of the grapevine pathogen Lasiodiplodia theobromae reveals that temperature affects the expression of virulence- and pathogenicity-related genes.</title>
        <authorList>
            <person name="Felix C."/>
            <person name="Meneses R."/>
            <person name="Goncalves M.F.M."/>
            <person name="Tilleman L."/>
            <person name="Duarte A.S."/>
            <person name="Jorrin-Novo J.V."/>
            <person name="Van de Peer Y."/>
            <person name="Deforce D."/>
            <person name="Van Nieuwerburgh F."/>
            <person name="Esteves A.C."/>
            <person name="Alves A."/>
        </authorList>
    </citation>
    <scope>NUCLEOTIDE SEQUENCE [LARGE SCALE GENOMIC DNA]</scope>
    <source>
        <strain evidence="3 4">LA-SOL3</strain>
    </source>
</reference>
<keyword evidence="2" id="KW-0472">Membrane</keyword>
<evidence type="ECO:0000313" key="4">
    <source>
        <dbReference type="Proteomes" id="UP000325902"/>
    </source>
</evidence>
<protein>
    <submittedName>
        <fullName evidence="3">Uncharacterized protein</fullName>
    </submittedName>
</protein>
<dbReference type="Proteomes" id="UP000325902">
    <property type="component" value="Unassembled WGS sequence"/>
</dbReference>
<organism evidence="3 4">
    <name type="scientific">Lasiodiplodia theobromae</name>
    <dbReference type="NCBI Taxonomy" id="45133"/>
    <lineage>
        <taxon>Eukaryota</taxon>
        <taxon>Fungi</taxon>
        <taxon>Dikarya</taxon>
        <taxon>Ascomycota</taxon>
        <taxon>Pezizomycotina</taxon>
        <taxon>Dothideomycetes</taxon>
        <taxon>Dothideomycetes incertae sedis</taxon>
        <taxon>Botryosphaeriales</taxon>
        <taxon>Botryosphaeriaceae</taxon>
        <taxon>Lasiodiplodia</taxon>
    </lineage>
</organism>
<dbReference type="OrthoDB" id="4167046at2759"/>
<gene>
    <name evidence="3" type="ORF">DBV05_g672</name>
</gene>
<evidence type="ECO:0000256" key="1">
    <source>
        <dbReference type="SAM" id="MobiDB-lite"/>
    </source>
</evidence>
<feature type="transmembrane region" description="Helical" evidence="2">
    <location>
        <begin position="119"/>
        <end position="152"/>
    </location>
</feature>
<proteinExistence type="predicted"/>
<accession>A0A5N5DY00</accession>
<keyword evidence="2" id="KW-1133">Transmembrane helix</keyword>
<feature type="compositionally biased region" description="Low complexity" evidence="1">
    <location>
        <begin position="182"/>
        <end position="191"/>
    </location>
</feature>
<comment type="caution">
    <text evidence="3">The sequence shown here is derived from an EMBL/GenBank/DDBJ whole genome shotgun (WGS) entry which is preliminary data.</text>
</comment>
<feature type="region of interest" description="Disordered" evidence="1">
    <location>
        <begin position="163"/>
        <end position="218"/>
    </location>
</feature>
<evidence type="ECO:0000313" key="3">
    <source>
        <dbReference type="EMBL" id="KAB2580994.1"/>
    </source>
</evidence>
<name>A0A5N5DY00_9PEZI</name>
<feature type="compositionally biased region" description="Basic and acidic residues" evidence="1">
    <location>
        <begin position="163"/>
        <end position="181"/>
    </location>
</feature>
<dbReference type="AlphaFoldDB" id="A0A5N5DY00"/>
<keyword evidence="2" id="KW-0812">Transmembrane</keyword>
<dbReference type="EMBL" id="VCHE01000002">
    <property type="protein sequence ID" value="KAB2580994.1"/>
    <property type="molecule type" value="Genomic_DNA"/>
</dbReference>
<sequence length="218" mass="23389">MALIAASLIYSATTTTRYGSLGIGIYWDRDINERVNKVFLYLAVPMIDSFHLLAQITAYLMTPRSSSTSSSPSSPPSLSLLHPAAALSGALVSFCLWAYQVPIAAVMDYIGWEQPRDGTWNALAAARCAAGVAVWLLWTANAGFAAAAVHAWRRDRARVGRERAREEGRAQGWEEGRREAEAGGLELRGLGTTTGTNKVSGETMVDVELEGGGVGRKG</sequence>